<comment type="caution">
    <text evidence="1">The sequence shown here is derived from an EMBL/GenBank/DDBJ whole genome shotgun (WGS) entry which is preliminary data.</text>
</comment>
<dbReference type="Pfam" id="PF13620">
    <property type="entry name" value="CarboxypepD_reg"/>
    <property type="match status" value="1"/>
</dbReference>
<evidence type="ECO:0000313" key="1">
    <source>
        <dbReference type="EMBL" id="KKK77047.1"/>
    </source>
</evidence>
<dbReference type="AlphaFoldDB" id="A0A0F8Y6I9"/>
<reference evidence="1" key="1">
    <citation type="journal article" date="2015" name="Nature">
        <title>Complex archaea that bridge the gap between prokaryotes and eukaryotes.</title>
        <authorList>
            <person name="Spang A."/>
            <person name="Saw J.H."/>
            <person name="Jorgensen S.L."/>
            <person name="Zaremba-Niedzwiedzka K."/>
            <person name="Martijn J."/>
            <person name="Lind A.E."/>
            <person name="van Eijk R."/>
            <person name="Schleper C."/>
            <person name="Guy L."/>
            <person name="Ettema T.J."/>
        </authorList>
    </citation>
    <scope>NUCLEOTIDE SEQUENCE</scope>
</reference>
<gene>
    <name evidence="1" type="ORF">LCGC14_2857510</name>
</gene>
<dbReference type="EMBL" id="LAZR01055141">
    <property type="protein sequence ID" value="KKK77047.1"/>
    <property type="molecule type" value="Genomic_DNA"/>
</dbReference>
<proteinExistence type="predicted"/>
<sequence>MNDTEGTPLPGVTVTITGPSLIGSESVITNEKGFFRVPVLPPGTYEVVAELSGFQTVRRGELIIRVGKTVTITFEIAAATIAEEITVIAPSPPVD</sequence>
<organism evidence="1">
    <name type="scientific">marine sediment metagenome</name>
    <dbReference type="NCBI Taxonomy" id="412755"/>
    <lineage>
        <taxon>unclassified sequences</taxon>
        <taxon>metagenomes</taxon>
        <taxon>ecological metagenomes</taxon>
    </lineage>
</organism>
<evidence type="ECO:0008006" key="2">
    <source>
        <dbReference type="Google" id="ProtNLM"/>
    </source>
</evidence>
<protein>
    <recommendedName>
        <fullName evidence="2">TonB-dependent receptor plug domain-containing protein</fullName>
    </recommendedName>
</protein>
<dbReference type="SUPFAM" id="SSF49464">
    <property type="entry name" value="Carboxypeptidase regulatory domain-like"/>
    <property type="match status" value="1"/>
</dbReference>
<feature type="non-terminal residue" evidence="1">
    <location>
        <position position="95"/>
    </location>
</feature>
<dbReference type="Gene3D" id="2.60.40.1120">
    <property type="entry name" value="Carboxypeptidase-like, regulatory domain"/>
    <property type="match status" value="1"/>
</dbReference>
<name>A0A0F8Y6I9_9ZZZZ</name>
<accession>A0A0F8Y6I9</accession>
<dbReference type="InterPro" id="IPR008969">
    <property type="entry name" value="CarboxyPept-like_regulatory"/>
</dbReference>